<proteinExistence type="predicted"/>
<dbReference type="SUPFAM" id="SSF50494">
    <property type="entry name" value="Trypsin-like serine proteases"/>
    <property type="match status" value="1"/>
</dbReference>
<organism evidence="5 6">
    <name type="scientific">Galleria mellonella</name>
    <name type="common">Greater wax moth</name>
    <dbReference type="NCBI Taxonomy" id="7137"/>
    <lineage>
        <taxon>Eukaryota</taxon>
        <taxon>Metazoa</taxon>
        <taxon>Ecdysozoa</taxon>
        <taxon>Arthropoda</taxon>
        <taxon>Hexapoda</taxon>
        <taxon>Insecta</taxon>
        <taxon>Pterygota</taxon>
        <taxon>Neoptera</taxon>
        <taxon>Endopterygota</taxon>
        <taxon>Lepidoptera</taxon>
        <taxon>Glossata</taxon>
        <taxon>Ditrysia</taxon>
        <taxon>Pyraloidea</taxon>
        <taxon>Pyralidae</taxon>
        <taxon>Galleriinae</taxon>
        <taxon>Galleria</taxon>
    </lineage>
</organism>
<dbReference type="GeneID" id="113513361"/>
<name>A0ABM3MDA6_GALME</name>
<dbReference type="InterPro" id="IPR018114">
    <property type="entry name" value="TRYPSIN_HIS"/>
</dbReference>
<evidence type="ECO:0000313" key="6">
    <source>
        <dbReference type="RefSeq" id="XP_052749125.1"/>
    </source>
</evidence>
<keyword evidence="2" id="KW-0378">Hydrolase</keyword>
<dbReference type="InterPro" id="IPR033116">
    <property type="entry name" value="TRYPSIN_SER"/>
</dbReference>
<dbReference type="Pfam" id="PF00089">
    <property type="entry name" value="Trypsin"/>
    <property type="match status" value="1"/>
</dbReference>
<dbReference type="Gene3D" id="2.40.10.10">
    <property type="entry name" value="Trypsin-like serine proteases"/>
    <property type="match status" value="1"/>
</dbReference>
<reference evidence="6" key="1">
    <citation type="submission" date="2025-08" db="UniProtKB">
        <authorList>
            <consortium name="RefSeq"/>
        </authorList>
    </citation>
    <scope>IDENTIFICATION</scope>
    <source>
        <tissue evidence="6">Whole larvae</tissue>
    </source>
</reference>
<dbReference type="InterPro" id="IPR001314">
    <property type="entry name" value="Peptidase_S1A"/>
</dbReference>
<keyword evidence="1" id="KW-1015">Disulfide bond</keyword>
<dbReference type="CDD" id="cd00190">
    <property type="entry name" value="Tryp_SPc"/>
    <property type="match status" value="1"/>
</dbReference>
<dbReference type="InterPro" id="IPR043504">
    <property type="entry name" value="Peptidase_S1_PA_chymotrypsin"/>
</dbReference>
<dbReference type="PROSITE" id="PS00135">
    <property type="entry name" value="TRYPSIN_SER"/>
    <property type="match status" value="1"/>
</dbReference>
<dbReference type="PROSITE" id="PS50240">
    <property type="entry name" value="TRYPSIN_DOM"/>
    <property type="match status" value="1"/>
</dbReference>
<dbReference type="PRINTS" id="PR00722">
    <property type="entry name" value="CHYMOTRYPSIN"/>
</dbReference>
<evidence type="ECO:0000256" key="3">
    <source>
        <dbReference type="SAM" id="SignalP"/>
    </source>
</evidence>
<dbReference type="RefSeq" id="XP_052749125.1">
    <property type="nucleotide sequence ID" value="XM_052893165.1"/>
</dbReference>
<evidence type="ECO:0000256" key="2">
    <source>
        <dbReference type="RuleBase" id="RU363034"/>
    </source>
</evidence>
<dbReference type="PROSITE" id="PS00134">
    <property type="entry name" value="TRYPSIN_HIS"/>
    <property type="match status" value="1"/>
</dbReference>
<gene>
    <name evidence="6" type="primary">LOC113513361</name>
</gene>
<dbReference type="PANTHER" id="PTHR24252:SF7">
    <property type="entry name" value="HYALIN"/>
    <property type="match status" value="1"/>
</dbReference>
<keyword evidence="5" id="KW-1185">Reference proteome</keyword>
<keyword evidence="3" id="KW-0732">Signal</keyword>
<dbReference type="InterPro" id="IPR001254">
    <property type="entry name" value="Trypsin_dom"/>
</dbReference>
<keyword evidence="2" id="KW-0645">Protease</keyword>
<dbReference type="SMART" id="SM00020">
    <property type="entry name" value="Tryp_SPc"/>
    <property type="match status" value="1"/>
</dbReference>
<feature type="domain" description="Peptidase S1" evidence="4">
    <location>
        <begin position="79"/>
        <end position="326"/>
    </location>
</feature>
<evidence type="ECO:0000256" key="1">
    <source>
        <dbReference type="ARBA" id="ARBA00023157"/>
    </source>
</evidence>
<keyword evidence="2" id="KW-0720">Serine protease</keyword>
<protein>
    <submittedName>
        <fullName evidence="6">Trypsin-like</fullName>
    </submittedName>
</protein>
<dbReference type="Proteomes" id="UP001652740">
    <property type="component" value="Unplaced"/>
</dbReference>
<feature type="chain" id="PRO_5045743337" evidence="3">
    <location>
        <begin position="18"/>
        <end position="333"/>
    </location>
</feature>
<dbReference type="PANTHER" id="PTHR24252">
    <property type="entry name" value="ACROSIN-RELATED"/>
    <property type="match status" value="1"/>
</dbReference>
<evidence type="ECO:0000259" key="4">
    <source>
        <dbReference type="PROSITE" id="PS50240"/>
    </source>
</evidence>
<dbReference type="InterPro" id="IPR009003">
    <property type="entry name" value="Peptidase_S1_PA"/>
</dbReference>
<evidence type="ECO:0000313" key="5">
    <source>
        <dbReference type="Proteomes" id="UP001652740"/>
    </source>
</evidence>
<sequence>MNGFIICLLTIVTIVKGNVFFNRINHIEYYRNRTRPSKAFHSFSTNYFNQNLVPKPGKSERVQCGTRTVDFNPRRTGKIVGGTETPYGAFPWQVEIQMLDHDKLEFEHHCGGAVIGERLVLSAAHCFDKQPLQLDHIRLVVGEHRLKFQDKHENRFLAEKVVLHPEFRKDGPHSNDIAVILVSRSGSGMQFNSHVRPICLPDGGEESAGQWCAVSGWGYQTESTESFAPVLRAASVPVLDLETCRANQVLGGRQQAILDSMLCAGILSGGVDACRGDSGGPLACMTADRWQLHGVVSWGSGCARRSRPGVYTRVASYVDWIKYTAASLGHKIA</sequence>
<feature type="signal peptide" evidence="3">
    <location>
        <begin position="1"/>
        <end position="17"/>
    </location>
</feature>
<accession>A0ABM3MDA6</accession>